<dbReference type="CDD" id="cd17274">
    <property type="entry name" value="RMtype1_S_Eco540ANI-TRD1-CR1_like"/>
    <property type="match status" value="1"/>
</dbReference>
<dbReference type="PANTHER" id="PTHR43140">
    <property type="entry name" value="TYPE-1 RESTRICTION ENZYME ECOKI SPECIFICITY PROTEIN"/>
    <property type="match status" value="1"/>
</dbReference>
<keyword evidence="7" id="KW-1185">Reference proteome</keyword>
<evidence type="ECO:0000259" key="5">
    <source>
        <dbReference type="Pfam" id="PF01420"/>
    </source>
</evidence>
<dbReference type="GO" id="GO:0003677">
    <property type="term" value="F:DNA binding"/>
    <property type="evidence" value="ECO:0007669"/>
    <property type="project" value="UniProtKB-KW"/>
</dbReference>
<comment type="caution">
    <text evidence="6">The sequence shown here is derived from an EMBL/GenBank/DDBJ whole genome shotgun (WGS) entry which is preliminary data.</text>
</comment>
<dbReference type="InterPro" id="IPR044946">
    <property type="entry name" value="Restrct_endonuc_typeI_TRD_sf"/>
</dbReference>
<evidence type="ECO:0000256" key="2">
    <source>
        <dbReference type="ARBA" id="ARBA00022747"/>
    </source>
</evidence>
<dbReference type="Gene3D" id="3.90.220.20">
    <property type="entry name" value="DNA methylase specificity domains"/>
    <property type="match status" value="2"/>
</dbReference>
<comment type="similarity">
    <text evidence="1">Belongs to the type-I restriction system S methylase family.</text>
</comment>
<evidence type="ECO:0000313" key="7">
    <source>
        <dbReference type="Proteomes" id="UP000295711"/>
    </source>
</evidence>
<comment type="subunit">
    <text evidence="4">The methyltransferase is composed of M and S polypeptides.</text>
</comment>
<proteinExistence type="inferred from homology"/>
<keyword evidence="3" id="KW-0238">DNA-binding</keyword>
<dbReference type="SUPFAM" id="SSF116734">
    <property type="entry name" value="DNA methylase specificity domain"/>
    <property type="match status" value="2"/>
</dbReference>
<dbReference type="Proteomes" id="UP000295711">
    <property type="component" value="Unassembled WGS sequence"/>
</dbReference>
<evidence type="ECO:0000256" key="3">
    <source>
        <dbReference type="ARBA" id="ARBA00023125"/>
    </source>
</evidence>
<accession>A0A4R2L8Y2</accession>
<protein>
    <submittedName>
        <fullName evidence="6">Type I restriction enzyme S subunit</fullName>
    </submittedName>
</protein>
<dbReference type="PANTHER" id="PTHR43140:SF1">
    <property type="entry name" value="TYPE I RESTRICTION ENZYME ECOKI SPECIFICITY SUBUNIT"/>
    <property type="match status" value="1"/>
</dbReference>
<evidence type="ECO:0000256" key="4">
    <source>
        <dbReference type="ARBA" id="ARBA00038652"/>
    </source>
</evidence>
<evidence type="ECO:0000313" key="6">
    <source>
        <dbReference type="EMBL" id="TCO82584.1"/>
    </source>
</evidence>
<evidence type="ECO:0000256" key="1">
    <source>
        <dbReference type="ARBA" id="ARBA00010923"/>
    </source>
</evidence>
<gene>
    <name evidence="6" type="ORF">EV212_11651</name>
</gene>
<keyword evidence="2" id="KW-0680">Restriction system</keyword>
<dbReference type="InterPro" id="IPR051212">
    <property type="entry name" value="Type-I_RE_S_subunit"/>
</dbReference>
<sequence>MIDTKALREKILDLAIRGKLVPQDSNDEPTSVLLERIRAQKQQMVKEGKLKAKDIKNDTIIFKGEDNLHYEQFQDGTVKCIEDEIPFEVPEGWAWTRLCSVSYDLPYGTSKKSSTNGKIAVLRMGNLQNGEIDYSDLVYSSDEEDIKKYYLIRGDLLFNRTNSIELVGKTSVYRGDIPAIYAGYLIRIRSSLNYEYLNAVMNSSYAREYCTSVRTDAVNQSNINATKLGHFLIAIPSKSEQKRIGEKISESIKVINIIEQEKLDLQTMATNVKSKILDLAIRGKLVPQDPNDEPASVLLERIRSEKEELIKQGKIKRDKKESVIFKGEDNSYYEKFGEKLPAGWVVTNFGTFLEYEQPTKYIVSDTNYKSSYKTPVLTAGKSFILGYTNETDNVFDDSPVIIFDDFTTESKFVNFPFKVKSSAMKILHINTDLVFPLYAFYLMQTTEIDHENHQRYWISTYSQERVALPPLNEQKRILAKLEYYFTLLDQIQ</sequence>
<dbReference type="EMBL" id="SLXA01000016">
    <property type="protein sequence ID" value="TCO82584.1"/>
    <property type="molecule type" value="Genomic_DNA"/>
</dbReference>
<dbReference type="Pfam" id="PF01420">
    <property type="entry name" value="Methylase_S"/>
    <property type="match status" value="1"/>
</dbReference>
<feature type="domain" description="Type I restriction modification DNA specificity" evidence="5">
    <location>
        <begin position="112"/>
        <end position="262"/>
    </location>
</feature>
<dbReference type="InterPro" id="IPR000055">
    <property type="entry name" value="Restrct_endonuc_typeI_TRD"/>
</dbReference>
<reference evidence="6 7" key="1">
    <citation type="submission" date="2019-03" db="EMBL/GenBank/DDBJ databases">
        <title>Genomic Encyclopedia of Type Strains, Phase IV (KMG-IV): sequencing the most valuable type-strain genomes for metagenomic binning, comparative biology and taxonomic classification.</title>
        <authorList>
            <person name="Goeker M."/>
        </authorList>
    </citation>
    <scope>NUCLEOTIDE SEQUENCE [LARGE SCALE GENOMIC DNA]</scope>
    <source>
        <strain evidence="6 7">DSM 28559</strain>
    </source>
</reference>
<dbReference type="CDD" id="cd17524">
    <property type="entry name" value="RMtype1_S_EcoUTORF5051P-TRD2-CR2_like"/>
    <property type="match status" value="1"/>
</dbReference>
<organism evidence="6 7">
    <name type="scientific">Frisingicoccus caecimuris</name>
    <dbReference type="NCBI Taxonomy" id="1796636"/>
    <lineage>
        <taxon>Bacteria</taxon>
        <taxon>Bacillati</taxon>
        <taxon>Bacillota</taxon>
        <taxon>Clostridia</taxon>
        <taxon>Lachnospirales</taxon>
        <taxon>Lachnospiraceae</taxon>
        <taxon>Frisingicoccus</taxon>
    </lineage>
</organism>
<dbReference type="GO" id="GO:0009307">
    <property type="term" value="P:DNA restriction-modification system"/>
    <property type="evidence" value="ECO:0007669"/>
    <property type="project" value="UniProtKB-KW"/>
</dbReference>
<name>A0A4R2L8Y2_9FIRM</name>
<dbReference type="RefSeq" id="WP_207669115.1">
    <property type="nucleotide sequence ID" value="NZ_SLXA01000016.1"/>
</dbReference>
<dbReference type="AlphaFoldDB" id="A0A4R2L8Y2"/>